<sequence length="67" mass="8062">MNYVIFETITPKNRSSSLLRLYKCLFYNSYDFLLPLKVYDYFLIHIAIHNEEAVKQVHNINLISTHR</sequence>
<proteinExistence type="predicted"/>
<reference evidence="1 2" key="1">
    <citation type="submission" date="2019-10" db="EMBL/GenBank/DDBJ databases">
        <title>Bacillus from the desert of Cuatro Cinegas, Coahuila.</title>
        <authorList>
            <person name="Olmedo-Alvarez G."/>
            <person name="Saldana S."/>
            <person name="Barcelo D."/>
        </authorList>
    </citation>
    <scope>NUCLEOTIDE SEQUENCE [LARGE SCALE GENOMIC DNA]</scope>
    <source>
        <strain evidence="1 2">CH155b_5T</strain>
    </source>
</reference>
<evidence type="ECO:0000313" key="1">
    <source>
        <dbReference type="EMBL" id="KAB2444278.1"/>
    </source>
</evidence>
<dbReference type="EMBL" id="WBPG01000008">
    <property type="protein sequence ID" value="KAB2444278.1"/>
    <property type="molecule type" value="Genomic_DNA"/>
</dbReference>
<organism evidence="1 2">
    <name type="scientific">Bacillus luti</name>
    <dbReference type="NCBI Taxonomy" id="2026191"/>
    <lineage>
        <taxon>Bacteria</taxon>
        <taxon>Bacillati</taxon>
        <taxon>Bacillota</taxon>
        <taxon>Bacilli</taxon>
        <taxon>Bacillales</taxon>
        <taxon>Bacillaceae</taxon>
        <taxon>Bacillus</taxon>
        <taxon>Bacillus cereus group</taxon>
    </lineage>
</organism>
<comment type="caution">
    <text evidence="1">The sequence shown here is derived from an EMBL/GenBank/DDBJ whole genome shotgun (WGS) entry which is preliminary data.</text>
</comment>
<gene>
    <name evidence="1" type="ORF">F8163_03635</name>
</gene>
<protein>
    <submittedName>
        <fullName evidence="1">Uncharacterized protein</fullName>
    </submittedName>
</protein>
<name>A0A7V7S9L9_9BACI</name>
<dbReference type="AlphaFoldDB" id="A0A7V7S9L9"/>
<accession>A0A7V7S9L9</accession>
<dbReference type="Proteomes" id="UP000470409">
    <property type="component" value="Unassembled WGS sequence"/>
</dbReference>
<evidence type="ECO:0000313" key="2">
    <source>
        <dbReference type="Proteomes" id="UP000470409"/>
    </source>
</evidence>